<dbReference type="CDD" id="cd07187">
    <property type="entry name" value="YvcK_like"/>
    <property type="match status" value="1"/>
</dbReference>
<feature type="compositionally biased region" description="Polar residues" evidence="1">
    <location>
        <begin position="62"/>
        <end position="74"/>
    </location>
</feature>
<dbReference type="Proteomes" id="UP001642501">
    <property type="component" value="Unassembled WGS sequence"/>
</dbReference>
<reference evidence="2 3" key="1">
    <citation type="submission" date="2024-01" db="EMBL/GenBank/DDBJ databases">
        <authorList>
            <person name="Allen C."/>
            <person name="Tagirdzhanova G."/>
        </authorList>
    </citation>
    <scope>NUCLEOTIDE SEQUENCE [LARGE SCALE GENOMIC DNA]</scope>
    <source>
        <strain evidence="2 3">CBS 573.63</strain>
    </source>
</reference>
<organism evidence="2 3">
    <name type="scientific">Sporothrix epigloea</name>
    <dbReference type="NCBI Taxonomy" id="1892477"/>
    <lineage>
        <taxon>Eukaryota</taxon>
        <taxon>Fungi</taxon>
        <taxon>Dikarya</taxon>
        <taxon>Ascomycota</taxon>
        <taxon>Pezizomycotina</taxon>
        <taxon>Sordariomycetes</taxon>
        <taxon>Sordariomycetidae</taxon>
        <taxon>Ophiostomatales</taxon>
        <taxon>Ophiostomataceae</taxon>
        <taxon>Sporothrix</taxon>
    </lineage>
</organism>
<proteinExistence type="predicted"/>
<gene>
    <name evidence="2" type="ORF">SEPCBS57363_003806</name>
</gene>
<dbReference type="Pfam" id="PF01933">
    <property type="entry name" value="CofD"/>
    <property type="match status" value="1"/>
</dbReference>
<protein>
    <submittedName>
        <fullName evidence="2">Uncharacterized protein</fullName>
    </submittedName>
</protein>
<sequence>MGAPSGAAYYGGAANAYVLEPAPQQGYFYPAPPSYPQNAISSANMSPYVPGGTPQAPAPSYGQHSQVGTGNPLNSDPRKMVAQEVNGMVYYVDVSQLPTVSSYTGYGQMPMSQARYMPGTGGMIAPVPAEGYYYEGQPAEEFLQNEDKSSKTDSLANGICVFSGGTAANSLVEAFSAVAEHLGGSDTVDTENAKRRPRCSLTYIIPISDNGGSSSELIRFFGGPSVGDVRSRLVRLIPTSDNEGDDGNSPGSSCGRAALRALFEYRLCSSDSNQARSEWLEIVEARHLLWTFVPSATRELIRAVLNTLNLEIVKRARPSTSVFNFAGASVGNLFLTGARLFSGSFESAIYLLSLLCGIPDHITVLPAINSNFTHHISAGLVDGATIAGQVNISHPSLPTSLPDGVPPMAQSLSPDEGSTLAAESHNASFTSKGPVSAVSRRDLAMRERARTAVDFEDATLPGSLPSLRRPQIAFSKEDEEDLPSRIARIWYINPYGHEIRPQANPKALDALLKAEAVIYSVGSLYTSIIPSLVLRGVGAAIAQDGIAETVKRKKVLILNSRLDRETGPHNNAMTAADFVRAIAAACKQSQSDFSPVQDGECRKFVTHLVYLEPPSEMVDIASSWNLAPAVDKEDLRRLGLQTMAVPSQASRQKRDAGAGSVVSKKAMERYDQAALTLALRQLLDGSWDGTQTTCN</sequence>
<dbReference type="PANTHER" id="PTHR31240">
    <property type="entry name" value="MATERNAL EFFECT EMBRYO ARREST 18"/>
    <property type="match status" value="1"/>
</dbReference>
<evidence type="ECO:0000313" key="2">
    <source>
        <dbReference type="EMBL" id="CAK7269844.1"/>
    </source>
</evidence>
<comment type="caution">
    <text evidence="2">The sequence shown here is derived from an EMBL/GenBank/DDBJ whole genome shotgun (WGS) entry which is preliminary data.</text>
</comment>
<dbReference type="SUPFAM" id="SSF142338">
    <property type="entry name" value="CofD-like"/>
    <property type="match status" value="1"/>
</dbReference>
<feature type="region of interest" description="Disordered" evidence="1">
    <location>
        <begin position="397"/>
        <end position="426"/>
    </location>
</feature>
<dbReference type="InterPro" id="IPR002882">
    <property type="entry name" value="CofD"/>
</dbReference>
<accession>A0ABP0DNI4</accession>
<keyword evidence="3" id="KW-1185">Reference proteome</keyword>
<name>A0ABP0DNI4_9PEZI</name>
<dbReference type="EMBL" id="CAWUOM010000064">
    <property type="protein sequence ID" value="CAK7269844.1"/>
    <property type="molecule type" value="Genomic_DNA"/>
</dbReference>
<dbReference type="Gene3D" id="3.40.50.10680">
    <property type="entry name" value="CofD-like domains"/>
    <property type="match status" value="1"/>
</dbReference>
<feature type="region of interest" description="Disordered" evidence="1">
    <location>
        <begin position="46"/>
        <end position="76"/>
    </location>
</feature>
<dbReference type="InterPro" id="IPR038136">
    <property type="entry name" value="CofD-like_dom_sf"/>
</dbReference>
<evidence type="ECO:0000313" key="3">
    <source>
        <dbReference type="Proteomes" id="UP001642501"/>
    </source>
</evidence>
<dbReference type="PANTHER" id="PTHR31240:SF0">
    <property type="entry name" value="MATERNAL EFFECT EMBRYO ARREST 18"/>
    <property type="match status" value="1"/>
</dbReference>
<evidence type="ECO:0000256" key="1">
    <source>
        <dbReference type="SAM" id="MobiDB-lite"/>
    </source>
</evidence>